<reference evidence="17" key="1">
    <citation type="submission" date="2022-04" db="EMBL/GenBank/DDBJ databases">
        <title>Carnegiea gigantea Genome sequencing and assembly v2.</title>
        <authorList>
            <person name="Copetti D."/>
            <person name="Sanderson M.J."/>
            <person name="Burquez A."/>
            <person name="Wojciechowski M.F."/>
        </authorList>
    </citation>
    <scope>NUCLEOTIDE SEQUENCE</scope>
    <source>
        <strain evidence="17">SGP5-SGP5p</strain>
        <tissue evidence="17">Aerial part</tissue>
    </source>
</reference>
<dbReference type="InterPro" id="IPR009057">
    <property type="entry name" value="Homeodomain-like_sf"/>
</dbReference>
<evidence type="ECO:0000259" key="12">
    <source>
        <dbReference type="PROSITE" id="PS50090"/>
    </source>
</evidence>
<feature type="compositionally biased region" description="Basic and acidic residues" evidence="11">
    <location>
        <begin position="487"/>
        <end position="506"/>
    </location>
</feature>
<evidence type="ECO:0000256" key="3">
    <source>
        <dbReference type="ARBA" id="ARBA00022723"/>
    </source>
</evidence>
<dbReference type="Gene3D" id="3.30.60.90">
    <property type="match status" value="1"/>
</dbReference>
<feature type="compositionally biased region" description="Low complexity" evidence="11">
    <location>
        <begin position="46"/>
        <end position="56"/>
    </location>
</feature>
<protein>
    <recommendedName>
        <fullName evidence="19">SWI/SNF complex subunit SWI3D</fullName>
    </recommendedName>
</protein>
<keyword evidence="4 10" id="KW-0863">Zinc-finger</keyword>
<dbReference type="InterPro" id="IPR041984">
    <property type="entry name" value="Rsc8/Ssr1/Ssr2_ZZ"/>
</dbReference>
<dbReference type="FunFam" id="1.10.10.60:FF:000014">
    <property type="entry name" value="SWI/SNF complex subunit SMARCC2 isoform C"/>
    <property type="match status" value="1"/>
</dbReference>
<dbReference type="GO" id="GO:0008270">
    <property type="term" value="F:zinc ion binding"/>
    <property type="evidence" value="ECO:0007669"/>
    <property type="project" value="UniProtKB-KW"/>
</dbReference>
<evidence type="ECO:0000256" key="1">
    <source>
        <dbReference type="ARBA" id="ARBA00004123"/>
    </source>
</evidence>
<gene>
    <name evidence="17" type="ORF">Cgig2_020118</name>
</gene>
<dbReference type="Pfam" id="PF16495">
    <property type="entry name" value="SWIRM-assoc_1"/>
    <property type="match status" value="1"/>
</dbReference>
<evidence type="ECO:0000256" key="7">
    <source>
        <dbReference type="ARBA" id="ARBA00023125"/>
    </source>
</evidence>
<dbReference type="PROSITE" id="PS51293">
    <property type="entry name" value="SANT"/>
    <property type="match status" value="1"/>
</dbReference>
<feature type="region of interest" description="Disordered" evidence="11">
    <location>
        <begin position="989"/>
        <end position="1017"/>
    </location>
</feature>
<dbReference type="InterPro" id="IPR017930">
    <property type="entry name" value="Myb_dom"/>
</dbReference>
<dbReference type="OrthoDB" id="118550at2759"/>
<evidence type="ECO:0000313" key="17">
    <source>
        <dbReference type="EMBL" id="KAJ8441973.1"/>
    </source>
</evidence>
<dbReference type="PANTHER" id="PTHR12802">
    <property type="entry name" value="SWI/SNF COMPLEX-RELATED"/>
    <property type="match status" value="1"/>
</dbReference>
<dbReference type="InterPro" id="IPR032451">
    <property type="entry name" value="SMARCC_C"/>
</dbReference>
<dbReference type="CDD" id="cd02336">
    <property type="entry name" value="ZZ_RSC8"/>
    <property type="match status" value="1"/>
</dbReference>
<dbReference type="PROSITE" id="PS50090">
    <property type="entry name" value="MYB_LIKE"/>
    <property type="match status" value="1"/>
</dbReference>
<keyword evidence="2" id="KW-0217">Developmental protein</keyword>
<feature type="region of interest" description="Disordered" evidence="11">
    <location>
        <begin position="613"/>
        <end position="828"/>
    </location>
</feature>
<evidence type="ECO:0000256" key="4">
    <source>
        <dbReference type="ARBA" id="ARBA00022771"/>
    </source>
</evidence>
<dbReference type="PROSITE" id="PS50135">
    <property type="entry name" value="ZF_ZZ_2"/>
    <property type="match status" value="1"/>
</dbReference>
<feature type="region of interest" description="Disordered" evidence="11">
    <location>
        <begin position="446"/>
        <end position="517"/>
    </location>
</feature>
<feature type="compositionally biased region" description="Basic and acidic residues" evidence="11">
    <location>
        <begin position="460"/>
        <end position="474"/>
    </location>
</feature>
<comment type="caution">
    <text evidence="17">The sequence shown here is derived from an EMBL/GenBank/DDBJ whole genome shotgun (WGS) entry which is preliminary data.</text>
</comment>
<dbReference type="InterPro" id="IPR000433">
    <property type="entry name" value="Znf_ZZ"/>
</dbReference>
<dbReference type="InterPro" id="IPR007526">
    <property type="entry name" value="SWIRM"/>
</dbReference>
<name>A0A9Q1QGV0_9CARY</name>
<dbReference type="Pfam" id="PF00249">
    <property type="entry name" value="Myb_DNA-binding"/>
    <property type="match status" value="1"/>
</dbReference>
<feature type="compositionally biased region" description="Basic residues" evidence="11">
    <location>
        <begin position="36"/>
        <end position="45"/>
    </location>
</feature>
<dbReference type="GO" id="GO:0005634">
    <property type="term" value="C:nucleus"/>
    <property type="evidence" value="ECO:0007669"/>
    <property type="project" value="UniProtKB-SubCell"/>
</dbReference>
<dbReference type="Pfam" id="PF04433">
    <property type="entry name" value="SWIRM"/>
    <property type="match status" value="1"/>
</dbReference>
<dbReference type="SMART" id="SM00291">
    <property type="entry name" value="ZnF_ZZ"/>
    <property type="match status" value="1"/>
</dbReference>
<feature type="compositionally biased region" description="Polar residues" evidence="11">
    <location>
        <begin position="743"/>
        <end position="762"/>
    </location>
</feature>
<comment type="subcellular location">
    <subcellularLocation>
        <location evidence="1">Nucleus</location>
    </subcellularLocation>
</comment>
<feature type="domain" description="ZZ-type" evidence="13">
    <location>
        <begin position="323"/>
        <end position="377"/>
    </location>
</feature>
<keyword evidence="5" id="KW-0862">Zinc</keyword>
<evidence type="ECO:0000256" key="10">
    <source>
        <dbReference type="PROSITE-ProRule" id="PRU00228"/>
    </source>
</evidence>
<keyword evidence="18" id="KW-1185">Reference proteome</keyword>
<feature type="compositionally biased region" description="Polar residues" evidence="11">
    <location>
        <begin position="13"/>
        <end position="25"/>
    </location>
</feature>
<dbReference type="PROSITE" id="PS01357">
    <property type="entry name" value="ZF_ZZ_1"/>
    <property type="match status" value="1"/>
</dbReference>
<keyword evidence="7" id="KW-0238">DNA-binding</keyword>
<feature type="domain" description="HTH myb-type" evidence="16">
    <location>
        <begin position="383"/>
        <end position="419"/>
    </location>
</feature>
<dbReference type="SUPFAM" id="SSF46689">
    <property type="entry name" value="Homeodomain-like"/>
    <property type="match status" value="2"/>
</dbReference>
<keyword evidence="8" id="KW-0804">Transcription</keyword>
<keyword evidence="9" id="KW-0539">Nucleus</keyword>
<dbReference type="GO" id="GO:0003677">
    <property type="term" value="F:DNA binding"/>
    <property type="evidence" value="ECO:0007669"/>
    <property type="project" value="UniProtKB-KW"/>
</dbReference>
<keyword evidence="3" id="KW-0479">Metal-binding</keyword>
<feature type="domain" description="SWIRM" evidence="14">
    <location>
        <begin position="159"/>
        <end position="256"/>
    </location>
</feature>
<dbReference type="Proteomes" id="UP001153076">
    <property type="component" value="Unassembled WGS sequence"/>
</dbReference>
<evidence type="ECO:0000256" key="9">
    <source>
        <dbReference type="ARBA" id="ARBA00023242"/>
    </source>
</evidence>
<evidence type="ECO:0000256" key="2">
    <source>
        <dbReference type="ARBA" id="ARBA00022473"/>
    </source>
</evidence>
<evidence type="ECO:0000259" key="15">
    <source>
        <dbReference type="PROSITE" id="PS51293"/>
    </source>
</evidence>
<dbReference type="EMBL" id="JAKOGI010000149">
    <property type="protein sequence ID" value="KAJ8441973.1"/>
    <property type="molecule type" value="Genomic_DNA"/>
</dbReference>
<evidence type="ECO:0000256" key="5">
    <source>
        <dbReference type="ARBA" id="ARBA00022833"/>
    </source>
</evidence>
<feature type="compositionally biased region" description="Basic and acidic residues" evidence="11">
    <location>
        <begin position="730"/>
        <end position="742"/>
    </location>
</feature>
<dbReference type="PROSITE" id="PS51294">
    <property type="entry name" value="HTH_MYB"/>
    <property type="match status" value="1"/>
</dbReference>
<dbReference type="SMART" id="SM00717">
    <property type="entry name" value="SANT"/>
    <property type="match status" value="1"/>
</dbReference>
<sequence length="1017" mass="110294">MEEKRREAGSHSPAPTASAGSSMKSGDSPATEPPAPRRRGQKRKSTSSATLGSSSAPPKRHAREKAAAAAAAAAAGVSSFSSAIHNGPLTRARQLSDNNAAISSVLNAINNELSTAAADAAGGADGGEMVNVTKEDYEALEATIEAEFEAIRSRGENVHVVPVAAGWFSWTKIHPIEKQTLHSFFDGKSESRTPEIYLEIRNWIMKRFHANPGTNIELKDLSELSTGDSDARQEVMEFLDHWGLINYHPFPLNDPTDIDANLSTDTDNDDKTESLIEKLYQFETELSNQQVFPRASSSNLAMPTGMFRESTIAEELVKQEGPAVEYHCNSCSADCSRKRYHCQKQADFDLCTECYNNGKFGSGMCPSDFILMEPGDASGASGGKWTDQETLLLLEALELYKENWNEIAEHVATKTKAQCILHFLQMPIEDGFLDYDDTEDVTQEIAEPNSANNGVPVPKDNSEPTEGKSGKDCSELAEGESGQLNSEKSECKSGENDPEPPERKTDANAVQPTSFPMETLNLEDVRDGKSTQHGDDDIVLRALKEAFEVVGSPPTPEESFSFAEAGNPVMALAAFLTRLVEPGVATASARSSLKLMFRSSAGSQLAARNCFVLEDPPDETKEQIGSQNVGTKIDQNDPVQSESAKNNNSKEENSSNQSENKSTLLLDGTNSTDDTICEKDSASGEDLELPSKEQDSHVEKSQGVEKTDGENSQVAQKSDEARSQAAETTSEVKSHLAEKPDGEQSQSMEKLDESTNAEQTGQKVLKDSENPVLLNDEPRVNKKDLDDSANEASNVNAMGEAVQCTELPKDADTESWLVPSDKKDLPDREMPDAMVEVGSQAVDDMDIAKTGDPKSVESTKAKDDSNIAKLKRAALGTLSAAAVKAKLLANQEEDEIRQLATTLIDKQLHKLEIKLSYFTEMENGIMRVREQLERSRQKLFSERAQIIASRLGLSASSSRVLPSSFPMNRMPPALLNSMLRPTMTMAAQRPSMPRPVMASAPLTANTAVPPEASGGST</sequence>
<organism evidence="17 18">
    <name type="scientific">Carnegiea gigantea</name>
    <dbReference type="NCBI Taxonomy" id="171969"/>
    <lineage>
        <taxon>Eukaryota</taxon>
        <taxon>Viridiplantae</taxon>
        <taxon>Streptophyta</taxon>
        <taxon>Embryophyta</taxon>
        <taxon>Tracheophyta</taxon>
        <taxon>Spermatophyta</taxon>
        <taxon>Magnoliopsida</taxon>
        <taxon>eudicotyledons</taxon>
        <taxon>Gunneridae</taxon>
        <taxon>Pentapetalae</taxon>
        <taxon>Caryophyllales</taxon>
        <taxon>Cactineae</taxon>
        <taxon>Cactaceae</taxon>
        <taxon>Cactoideae</taxon>
        <taxon>Echinocereeae</taxon>
        <taxon>Carnegiea</taxon>
    </lineage>
</organism>
<evidence type="ECO:0000256" key="11">
    <source>
        <dbReference type="SAM" id="MobiDB-lite"/>
    </source>
</evidence>
<keyword evidence="6" id="KW-0805">Transcription regulation</keyword>
<feature type="compositionally biased region" description="Basic and acidic residues" evidence="11">
    <location>
        <begin position="689"/>
        <end position="709"/>
    </location>
</feature>
<feature type="domain" description="SANT" evidence="15">
    <location>
        <begin position="380"/>
        <end position="431"/>
    </location>
</feature>
<proteinExistence type="predicted"/>
<dbReference type="InterPro" id="IPR043145">
    <property type="entry name" value="Znf_ZZ_sf"/>
</dbReference>
<dbReference type="SUPFAM" id="SSF57850">
    <property type="entry name" value="RING/U-box"/>
    <property type="match status" value="1"/>
</dbReference>
<dbReference type="Gene3D" id="1.10.10.60">
    <property type="entry name" value="Homeodomain-like"/>
    <property type="match status" value="1"/>
</dbReference>
<feature type="compositionally biased region" description="Basic and acidic residues" evidence="11">
    <location>
        <begin position="776"/>
        <end position="786"/>
    </location>
</feature>
<evidence type="ECO:0000259" key="14">
    <source>
        <dbReference type="PROSITE" id="PS50934"/>
    </source>
</evidence>
<dbReference type="CDD" id="cd00167">
    <property type="entry name" value="SANT"/>
    <property type="match status" value="1"/>
</dbReference>
<dbReference type="PROSITE" id="PS50934">
    <property type="entry name" value="SWIRM"/>
    <property type="match status" value="1"/>
</dbReference>
<dbReference type="InterPro" id="IPR017884">
    <property type="entry name" value="SANT_dom"/>
</dbReference>
<dbReference type="AlphaFoldDB" id="A0A9Q1QGV0"/>
<evidence type="ECO:0008006" key="19">
    <source>
        <dbReference type="Google" id="ProtNLM"/>
    </source>
</evidence>
<dbReference type="Pfam" id="PF00569">
    <property type="entry name" value="ZZ"/>
    <property type="match status" value="1"/>
</dbReference>
<feature type="region of interest" description="Disordered" evidence="11">
    <location>
        <begin position="1"/>
        <end position="68"/>
    </location>
</feature>
<evidence type="ECO:0000259" key="16">
    <source>
        <dbReference type="PROSITE" id="PS51294"/>
    </source>
</evidence>
<accession>A0A9Q1QGV0</accession>
<dbReference type="InterPro" id="IPR001005">
    <property type="entry name" value="SANT/Myb"/>
</dbReference>
<evidence type="ECO:0000313" key="18">
    <source>
        <dbReference type="Proteomes" id="UP001153076"/>
    </source>
</evidence>
<dbReference type="PANTHER" id="PTHR12802:SF41">
    <property type="entry name" value="BRAHMA ASSOCIATED PROTEIN 155 KDA"/>
    <property type="match status" value="1"/>
</dbReference>
<dbReference type="InterPro" id="IPR036388">
    <property type="entry name" value="WH-like_DNA-bd_sf"/>
</dbReference>
<evidence type="ECO:0000256" key="6">
    <source>
        <dbReference type="ARBA" id="ARBA00023015"/>
    </source>
</evidence>
<evidence type="ECO:0000256" key="8">
    <source>
        <dbReference type="ARBA" id="ARBA00023163"/>
    </source>
</evidence>
<evidence type="ECO:0000259" key="13">
    <source>
        <dbReference type="PROSITE" id="PS50135"/>
    </source>
</evidence>
<dbReference type="Gene3D" id="1.10.10.10">
    <property type="entry name" value="Winged helix-like DNA-binding domain superfamily/Winged helix DNA-binding domain"/>
    <property type="match status" value="1"/>
</dbReference>
<feature type="domain" description="Myb-like" evidence="12">
    <location>
        <begin position="377"/>
        <end position="427"/>
    </location>
</feature>